<sequence length="114" mass="12967">MGIGLNAHTVNQFTMYSTVGTVKNTQDPPPTQGKEDNNDYTIKFDIRSSDKEVKQPSAKFTEIDLWKMLKDKGVPLWIIMEMLNKFRADKEKESSQTNNNPSTDATETRLNVVL</sequence>
<accession>Q4V1U7</accession>
<evidence type="ECO:0000313" key="3">
    <source>
        <dbReference type="Proteomes" id="UP000002612"/>
    </source>
</evidence>
<dbReference type="Pfam" id="PF13053">
    <property type="entry name" value="DUF3914"/>
    <property type="match status" value="1"/>
</dbReference>
<reference evidence="3" key="1">
    <citation type="journal article" date="2006" name="J. Bacteriol.">
        <title>Pathogenomic sequence analysis of Bacillus cereus and Bacillus thuringiensis isolates closely related to Bacillus anthracis.</title>
        <authorList>
            <person name="Han C.S."/>
            <person name="Xie G."/>
            <person name="Challacombe J.F."/>
            <person name="Altherr M.R."/>
            <person name="Bhotika S.S."/>
            <person name="Brown N."/>
            <person name="Bruce D."/>
            <person name="Campbell C.S."/>
            <person name="Campbell M.L."/>
            <person name="Chen J."/>
            <person name="Chertkov O."/>
            <person name="Cleland C."/>
            <person name="Dimitrijevic M."/>
            <person name="Doggett N.A."/>
            <person name="Fawcett J.J."/>
            <person name="Glavina T."/>
            <person name="Goodwin L.A."/>
            <person name="Green L.D."/>
            <person name="Hill K.K."/>
            <person name="Hitchcock P."/>
            <person name="Jackson P.J."/>
            <person name="Keim P."/>
            <person name="Kewalramani A.R."/>
            <person name="Longmire J."/>
            <person name="Lucas S."/>
            <person name="Malfatti S."/>
            <person name="McMurry K."/>
            <person name="Meincke L.J."/>
            <person name="Misra M."/>
            <person name="Moseman B.L."/>
            <person name="Mundt M."/>
            <person name="Munk A.C."/>
            <person name="Okinaka R.T."/>
            <person name="Parson-Quintana B."/>
            <person name="Reilly L.P."/>
            <person name="Richardson P."/>
            <person name="Robinson D.L."/>
            <person name="Rubin E."/>
            <person name="Saunders E."/>
            <person name="Tapia R."/>
            <person name="Tesmer J.G."/>
            <person name="Thayer N."/>
            <person name="Thompson L.S."/>
            <person name="Tice H."/>
            <person name="Ticknor L.O."/>
            <person name="Wills P.L."/>
            <person name="Brettin T.S."/>
            <person name="Gilna P."/>
        </authorList>
    </citation>
    <scope>NUCLEOTIDE SEQUENCE [LARGE SCALE GENOMIC DNA]</scope>
    <source>
        <strain evidence="3">ZK / E33L</strain>
        <plasmid evidence="3">pE33L466</plasmid>
    </source>
</reference>
<proteinExistence type="predicted"/>
<protein>
    <recommendedName>
        <fullName evidence="4">DUF3914 domain-containing protein</fullName>
    </recommendedName>
</protein>
<feature type="region of interest" description="Disordered" evidence="1">
    <location>
        <begin position="89"/>
        <end position="114"/>
    </location>
</feature>
<evidence type="ECO:0000313" key="2">
    <source>
        <dbReference type="EMBL" id="AAY60310.1"/>
    </source>
</evidence>
<dbReference type="InterPro" id="IPR025025">
    <property type="entry name" value="DUF3914"/>
</dbReference>
<keyword evidence="2" id="KW-0614">Plasmid</keyword>
<geneLocation type="plasmid" evidence="2 3">
    <name>pE33L466</name>
</geneLocation>
<evidence type="ECO:0008006" key="4">
    <source>
        <dbReference type="Google" id="ProtNLM"/>
    </source>
</evidence>
<gene>
    <name evidence="2" type="ordered locus">pE33L466_0150</name>
</gene>
<name>Q4V1U7_BACCZ</name>
<dbReference type="RefSeq" id="WP_000511125.1">
    <property type="nucleotide sequence ID" value="NC_007103.1"/>
</dbReference>
<dbReference type="KEGG" id="bcz:pE33L466_0150"/>
<feature type="compositionally biased region" description="Polar residues" evidence="1">
    <location>
        <begin position="95"/>
        <end position="114"/>
    </location>
</feature>
<feature type="region of interest" description="Disordered" evidence="1">
    <location>
        <begin position="20"/>
        <end position="39"/>
    </location>
</feature>
<organism evidence="2 3">
    <name type="scientific">Bacillus cereus (strain ZK / E33L)</name>
    <dbReference type="NCBI Taxonomy" id="288681"/>
    <lineage>
        <taxon>Bacteria</taxon>
        <taxon>Bacillati</taxon>
        <taxon>Bacillota</taxon>
        <taxon>Bacilli</taxon>
        <taxon>Bacillales</taxon>
        <taxon>Bacillaceae</taxon>
        <taxon>Bacillus</taxon>
        <taxon>Bacillus cereus group</taxon>
    </lineage>
</organism>
<dbReference type="Proteomes" id="UP000002612">
    <property type="component" value="Plasmid pE33L466"/>
</dbReference>
<dbReference type="PATRIC" id="fig|288681.22.peg.5665"/>
<evidence type="ECO:0000256" key="1">
    <source>
        <dbReference type="SAM" id="MobiDB-lite"/>
    </source>
</evidence>
<dbReference type="AlphaFoldDB" id="Q4V1U7"/>
<dbReference type="EMBL" id="CP000040">
    <property type="protein sequence ID" value="AAY60310.1"/>
    <property type="molecule type" value="Genomic_DNA"/>
</dbReference>